<keyword evidence="1" id="KW-0028">Amino-acid biosynthesis</keyword>
<dbReference type="InterPro" id="IPR023943">
    <property type="entry name" value="Enolase-ppase_E1"/>
</dbReference>
<dbReference type="Proteomes" id="UP000671879">
    <property type="component" value="Chromosome"/>
</dbReference>
<proteinExistence type="predicted"/>
<sequence>MEGNRVVPTGCRAILMDLEGTLLPVTYVRESLFPYARERMASFVAQRGDREEVWPLLKEARRLLGNPRMAEPDLVQGLRRWIDEDRKYAPLKLIQTLIWEEGYFSGELRAPFYGDVRSCLQRWRESGLTLYIFSACAVRAQKLHLAFSSDGDLCALISGHFDVRFGSKKEPLSYAKIAQATGYHVGDFLFLSDDGEELEAASAAGFSVLLVARDGERGPGVIVDLC</sequence>
<dbReference type="InterPro" id="IPR023214">
    <property type="entry name" value="HAD_sf"/>
</dbReference>
<dbReference type="NCBIfam" id="TIGR01691">
    <property type="entry name" value="enolase-ppase"/>
    <property type="match status" value="1"/>
</dbReference>
<dbReference type="InterPro" id="IPR036412">
    <property type="entry name" value="HAD-like_sf"/>
</dbReference>
<reference evidence="5" key="1">
    <citation type="submission" date="2021-04" db="EMBL/GenBank/DDBJ databases">
        <title>A novel Synergistetes isolate from a pyrite-forming mixed culture.</title>
        <authorList>
            <person name="Bunk B."/>
            <person name="Sproer C."/>
            <person name="Spring S."/>
            <person name="Pester M."/>
        </authorList>
    </citation>
    <scope>NUCLEOTIDE SEQUENCE [LARGE SCALE GENOMIC DNA]</scope>
    <source>
        <strain evidence="5">J.5.4.2-T.3.5.2</strain>
    </source>
</reference>
<evidence type="ECO:0000313" key="5">
    <source>
        <dbReference type="Proteomes" id="UP000671879"/>
    </source>
</evidence>
<dbReference type="PANTHER" id="PTHR20371:SF1">
    <property type="entry name" value="ENOLASE-PHOSPHATASE E1"/>
    <property type="match status" value="1"/>
</dbReference>
<evidence type="ECO:0000256" key="1">
    <source>
        <dbReference type="ARBA" id="ARBA00022605"/>
    </source>
</evidence>
<dbReference type="Gene3D" id="3.40.50.1000">
    <property type="entry name" value="HAD superfamily/HAD-like"/>
    <property type="match status" value="1"/>
</dbReference>
<evidence type="ECO:0000313" key="4">
    <source>
        <dbReference type="EMBL" id="QTX31354.1"/>
    </source>
</evidence>
<evidence type="ECO:0000256" key="2">
    <source>
        <dbReference type="ARBA" id="ARBA00022801"/>
    </source>
</evidence>
<dbReference type="KEGG" id="aram:KAR29_08145"/>
<dbReference type="Pfam" id="PF00702">
    <property type="entry name" value="Hydrolase"/>
    <property type="match status" value="1"/>
</dbReference>
<evidence type="ECO:0000256" key="3">
    <source>
        <dbReference type="ARBA" id="ARBA00023167"/>
    </source>
</evidence>
<keyword evidence="3" id="KW-0486">Methionine biosynthesis</keyword>
<dbReference type="SUPFAM" id="SSF56784">
    <property type="entry name" value="HAD-like"/>
    <property type="match status" value="1"/>
</dbReference>
<protein>
    <submittedName>
        <fullName evidence="4">Acireductone synthase</fullName>
        <ecNumber evidence="4">3.1.3.77</ecNumber>
    </submittedName>
</protein>
<dbReference type="EC" id="3.1.3.77" evidence="4"/>
<dbReference type="GO" id="GO:0019509">
    <property type="term" value="P:L-methionine salvage from methylthioadenosine"/>
    <property type="evidence" value="ECO:0007669"/>
    <property type="project" value="InterPro"/>
</dbReference>
<accession>A0A9Q7ADA6</accession>
<keyword evidence="5" id="KW-1185">Reference proteome</keyword>
<organism evidence="4 5">
    <name type="scientific">Aminithiophilus ramosus</name>
    <dbReference type="NCBI Taxonomy" id="3029084"/>
    <lineage>
        <taxon>Bacteria</taxon>
        <taxon>Thermotogati</taxon>
        <taxon>Synergistota</taxon>
        <taxon>Synergistia</taxon>
        <taxon>Synergistales</taxon>
        <taxon>Aminithiophilaceae</taxon>
        <taxon>Aminithiophilus</taxon>
    </lineage>
</organism>
<dbReference type="PANTHER" id="PTHR20371">
    <property type="entry name" value="ENOLASE-PHOSPHATASE E1"/>
    <property type="match status" value="1"/>
</dbReference>
<dbReference type="EMBL" id="CP072943">
    <property type="protein sequence ID" value="QTX31354.1"/>
    <property type="molecule type" value="Genomic_DNA"/>
</dbReference>
<dbReference type="RefSeq" id="WP_274372508.1">
    <property type="nucleotide sequence ID" value="NZ_CP072943.1"/>
</dbReference>
<dbReference type="AlphaFoldDB" id="A0A9Q7ADA6"/>
<keyword evidence="2 4" id="KW-0378">Hydrolase</keyword>
<dbReference type="GO" id="GO:0000287">
    <property type="term" value="F:magnesium ion binding"/>
    <property type="evidence" value="ECO:0007669"/>
    <property type="project" value="InterPro"/>
</dbReference>
<dbReference type="GO" id="GO:0043874">
    <property type="term" value="F:acireductone synthase activity"/>
    <property type="evidence" value="ECO:0007669"/>
    <property type="project" value="UniProtKB-EC"/>
</dbReference>
<gene>
    <name evidence="4" type="primary">mtnC</name>
    <name evidence="4" type="ORF">KAR29_08145</name>
</gene>
<name>A0A9Q7ADA6_9BACT</name>
<dbReference type="Gene3D" id="1.10.720.60">
    <property type="match status" value="1"/>
</dbReference>